<proteinExistence type="predicted"/>
<evidence type="ECO:0000259" key="1">
    <source>
        <dbReference type="PROSITE" id="PS51704"/>
    </source>
</evidence>
<evidence type="ECO:0000313" key="3">
    <source>
        <dbReference type="Proteomes" id="UP000022447"/>
    </source>
</evidence>
<comment type="caution">
    <text evidence="2">The sequence shown here is derived from an EMBL/GenBank/DDBJ whole genome shotgun (WGS) entry which is preliminary data.</text>
</comment>
<feature type="domain" description="GP-PDE" evidence="1">
    <location>
        <begin position="12"/>
        <end position="253"/>
    </location>
</feature>
<dbReference type="PROSITE" id="PS51704">
    <property type="entry name" value="GP_PDE"/>
    <property type="match status" value="1"/>
</dbReference>
<dbReference type="STRING" id="1449350.OCH239_06450"/>
<protein>
    <submittedName>
        <fullName evidence="2">Phosphodiesterase</fullName>
    </submittedName>
</protein>
<reference evidence="2 3" key="1">
    <citation type="submission" date="2014-01" db="EMBL/GenBank/DDBJ databases">
        <title>Roseivivax halodurans JCM 10272 Genome Sequencing.</title>
        <authorList>
            <person name="Lai Q."/>
            <person name="Li G."/>
            <person name="Shao Z."/>
        </authorList>
    </citation>
    <scope>NUCLEOTIDE SEQUENCE [LARGE SCALE GENOMIC DNA]</scope>
    <source>
        <strain evidence="2 3">JCM 10272</strain>
    </source>
</reference>
<dbReference type="Pfam" id="PF03009">
    <property type="entry name" value="GDPD"/>
    <property type="match status" value="1"/>
</dbReference>
<dbReference type="OrthoDB" id="384721at2"/>
<dbReference type="GO" id="GO:0008081">
    <property type="term" value="F:phosphoric diester hydrolase activity"/>
    <property type="evidence" value="ECO:0007669"/>
    <property type="project" value="InterPro"/>
</dbReference>
<dbReference type="eggNOG" id="COG0584">
    <property type="taxonomic scope" value="Bacteria"/>
</dbReference>
<dbReference type="SUPFAM" id="SSF51695">
    <property type="entry name" value="PLC-like phosphodiesterases"/>
    <property type="match status" value="1"/>
</dbReference>
<dbReference type="RefSeq" id="WP_037264156.1">
    <property type="nucleotide sequence ID" value="NZ_JALZ01000017.1"/>
</dbReference>
<dbReference type="PATRIC" id="fig|1449350.3.peg.2973"/>
<dbReference type="Proteomes" id="UP000022447">
    <property type="component" value="Unassembled WGS sequence"/>
</dbReference>
<sequence>MTGPKLPGAFLSRPIAHRAYHDAGAGRPENSRAAIRAAIEAGYGIEIDLQLSADGAAMVFHDYHLDRLTDGAGAIRMRDAANLSALTLRGGSEGIPTLAEVLEVVDGQVPLLVEIKDQDGQLGPMVGLLEQAAATAMDGYKGPLAVMSFNPNSVAAVAELLPDVPRGLTTCAFSAEDWPILDERTRSALAAIPDMGRTGASFISHDRRDLGSKRVAELVDEGIDVLCWTIRSKAEEAEARRFAANVTFEGYAA</sequence>
<dbReference type="PANTHER" id="PTHR46211:SF1">
    <property type="entry name" value="GLYCEROPHOSPHODIESTER PHOSPHODIESTERASE, CYTOPLASMIC"/>
    <property type="match status" value="1"/>
</dbReference>
<dbReference type="InterPro" id="IPR017946">
    <property type="entry name" value="PLC-like_Pdiesterase_TIM-brl"/>
</dbReference>
<name>X7ECL8_9RHOB</name>
<dbReference type="AlphaFoldDB" id="X7ECL8"/>
<keyword evidence="3" id="KW-1185">Reference proteome</keyword>
<dbReference type="InterPro" id="IPR030395">
    <property type="entry name" value="GP_PDE_dom"/>
</dbReference>
<dbReference type="EMBL" id="JALZ01000017">
    <property type="protein sequence ID" value="ETX13829.1"/>
    <property type="molecule type" value="Genomic_DNA"/>
</dbReference>
<dbReference type="GO" id="GO:0006629">
    <property type="term" value="P:lipid metabolic process"/>
    <property type="evidence" value="ECO:0007669"/>
    <property type="project" value="InterPro"/>
</dbReference>
<evidence type="ECO:0000313" key="2">
    <source>
        <dbReference type="EMBL" id="ETX13829.1"/>
    </source>
</evidence>
<dbReference type="PANTHER" id="PTHR46211">
    <property type="entry name" value="GLYCEROPHOSPHORYL DIESTER PHOSPHODIESTERASE"/>
    <property type="match status" value="1"/>
</dbReference>
<dbReference type="Gene3D" id="3.20.20.190">
    <property type="entry name" value="Phosphatidylinositol (PI) phosphodiesterase"/>
    <property type="match status" value="1"/>
</dbReference>
<gene>
    <name evidence="2" type="ORF">OCH239_06450</name>
</gene>
<organism evidence="2 3">
    <name type="scientific">Roseivivax halodurans JCM 10272</name>
    <dbReference type="NCBI Taxonomy" id="1449350"/>
    <lineage>
        <taxon>Bacteria</taxon>
        <taxon>Pseudomonadati</taxon>
        <taxon>Pseudomonadota</taxon>
        <taxon>Alphaproteobacteria</taxon>
        <taxon>Rhodobacterales</taxon>
        <taxon>Roseobacteraceae</taxon>
        <taxon>Roseivivax</taxon>
    </lineage>
</organism>
<accession>X7ECL8</accession>